<evidence type="ECO:0000256" key="8">
    <source>
        <dbReference type="SAM" id="MobiDB-lite"/>
    </source>
</evidence>
<dbReference type="AlphaFoldDB" id="A0A5C6N375"/>
<comment type="similarity">
    <text evidence="2">Belongs to the TACC family.</text>
</comment>
<keyword evidence="4" id="KW-0597">Phosphoprotein</keyword>
<evidence type="ECO:0000259" key="9">
    <source>
        <dbReference type="Pfam" id="PF05010"/>
    </source>
</evidence>
<dbReference type="Proteomes" id="UP000324091">
    <property type="component" value="Chromosome 4"/>
</dbReference>
<feature type="compositionally biased region" description="Acidic residues" evidence="8">
    <location>
        <begin position="22"/>
        <end position="43"/>
    </location>
</feature>
<keyword evidence="3" id="KW-0963">Cytoplasm</keyword>
<feature type="compositionally biased region" description="Low complexity" evidence="8">
    <location>
        <begin position="326"/>
        <end position="337"/>
    </location>
</feature>
<dbReference type="GO" id="GO:0005856">
    <property type="term" value="C:cytoskeleton"/>
    <property type="evidence" value="ECO:0007669"/>
    <property type="project" value="UniProtKB-SubCell"/>
</dbReference>
<feature type="compositionally biased region" description="Polar residues" evidence="8">
    <location>
        <begin position="459"/>
        <end position="470"/>
    </location>
</feature>
<evidence type="ECO:0000256" key="2">
    <source>
        <dbReference type="ARBA" id="ARBA00009423"/>
    </source>
</evidence>
<dbReference type="GO" id="GO:0021987">
    <property type="term" value="P:cerebral cortex development"/>
    <property type="evidence" value="ECO:0007669"/>
    <property type="project" value="TreeGrafter"/>
</dbReference>
<evidence type="ECO:0000256" key="6">
    <source>
        <dbReference type="ARBA" id="ARBA00023212"/>
    </source>
</evidence>
<organism evidence="10 11">
    <name type="scientific">Takifugu flavidus</name>
    <name type="common">sansaifugu</name>
    <dbReference type="NCBI Taxonomy" id="433684"/>
    <lineage>
        <taxon>Eukaryota</taxon>
        <taxon>Metazoa</taxon>
        <taxon>Chordata</taxon>
        <taxon>Craniata</taxon>
        <taxon>Vertebrata</taxon>
        <taxon>Euteleostomi</taxon>
        <taxon>Actinopterygii</taxon>
        <taxon>Neopterygii</taxon>
        <taxon>Teleostei</taxon>
        <taxon>Neoteleostei</taxon>
        <taxon>Acanthomorphata</taxon>
        <taxon>Eupercaria</taxon>
        <taxon>Tetraodontiformes</taxon>
        <taxon>Tetradontoidea</taxon>
        <taxon>Tetraodontidae</taxon>
        <taxon>Takifugu</taxon>
    </lineage>
</organism>
<evidence type="ECO:0000256" key="1">
    <source>
        <dbReference type="ARBA" id="ARBA00004245"/>
    </source>
</evidence>
<dbReference type="InterPro" id="IPR039915">
    <property type="entry name" value="TACC"/>
</dbReference>
<evidence type="ECO:0000313" key="11">
    <source>
        <dbReference type="Proteomes" id="UP000324091"/>
    </source>
</evidence>
<evidence type="ECO:0000256" key="7">
    <source>
        <dbReference type="SAM" id="Coils"/>
    </source>
</evidence>
<feature type="compositionally biased region" description="Basic and acidic residues" evidence="8">
    <location>
        <begin position="98"/>
        <end position="114"/>
    </location>
</feature>
<feature type="region of interest" description="Disordered" evidence="8">
    <location>
        <begin position="15"/>
        <end position="52"/>
    </location>
</feature>
<dbReference type="EMBL" id="RHFK02000017">
    <property type="protein sequence ID" value="TWW61696.1"/>
    <property type="molecule type" value="Genomic_DNA"/>
</dbReference>
<feature type="compositionally biased region" description="Low complexity" evidence="8">
    <location>
        <begin position="407"/>
        <end position="419"/>
    </location>
</feature>
<reference evidence="10 11" key="1">
    <citation type="submission" date="2019-04" db="EMBL/GenBank/DDBJ databases">
        <title>Chromosome genome assembly for Takifugu flavidus.</title>
        <authorList>
            <person name="Xiao S."/>
        </authorList>
    </citation>
    <scope>NUCLEOTIDE SEQUENCE [LARGE SCALE GENOMIC DNA]</scope>
    <source>
        <strain evidence="10">HTHZ2018</strain>
        <tissue evidence="10">Muscle</tissue>
    </source>
</reference>
<name>A0A5C6N375_9TELE</name>
<evidence type="ECO:0000256" key="3">
    <source>
        <dbReference type="ARBA" id="ARBA00022490"/>
    </source>
</evidence>
<keyword evidence="6" id="KW-0206">Cytoskeleton</keyword>
<gene>
    <name evidence="10" type="ORF">D4764_04G0003430</name>
</gene>
<dbReference type="PANTHER" id="PTHR13924">
    <property type="entry name" value="TRANSFORMING ACIDIC COILED-COIL CONTAINING PROTEIN 1/2"/>
    <property type="match status" value="1"/>
</dbReference>
<dbReference type="Gene3D" id="1.20.5.1700">
    <property type="match status" value="1"/>
</dbReference>
<feature type="compositionally biased region" description="Polar residues" evidence="8">
    <location>
        <begin position="259"/>
        <end position="270"/>
    </location>
</feature>
<proteinExistence type="inferred from homology"/>
<feature type="coiled-coil region" evidence="7">
    <location>
        <begin position="785"/>
        <end position="862"/>
    </location>
</feature>
<feature type="compositionally biased region" description="Basic residues" evidence="8">
    <location>
        <begin position="367"/>
        <end position="387"/>
    </location>
</feature>
<feature type="compositionally biased region" description="Low complexity" evidence="8">
    <location>
        <begin position="494"/>
        <end position="505"/>
    </location>
</feature>
<dbReference type="PANTHER" id="PTHR13924:SF12">
    <property type="entry name" value="TRANSFORMING ACIDIC COILED-COIL-CONTAINING PROTEIN 1"/>
    <property type="match status" value="1"/>
</dbReference>
<dbReference type="FunFam" id="1.20.5.1700:FF:000001">
    <property type="entry name" value="Transforming acidic coiled-coil-containing protein 1 isoform 2"/>
    <property type="match status" value="1"/>
</dbReference>
<feature type="region of interest" description="Disordered" evidence="8">
    <location>
        <begin position="71"/>
        <end position="273"/>
    </location>
</feature>
<dbReference type="GO" id="GO:0007052">
    <property type="term" value="P:mitotic spindle organization"/>
    <property type="evidence" value="ECO:0007669"/>
    <property type="project" value="InterPro"/>
</dbReference>
<comment type="subcellular location">
    <subcellularLocation>
        <location evidence="1">Cytoplasm</location>
        <location evidence="1">Cytoskeleton</location>
    </subcellularLocation>
</comment>
<dbReference type="InterPro" id="IPR007707">
    <property type="entry name" value="TACC_C"/>
</dbReference>
<sequence length="866" mass="95502">MSWLSPVSWAKWTWTAVRGGEEEQNEEGLETSEEHGGEEEEKEEERSQGYRQVWSRVTGSTVNWRESFTHISDSEGHFDTPEEATPVRSIPDFPGELEDSKDPDRTDVEKEEHLIVTAPIGEPDIFLNHSMGQDEPAAPMGGSLKISIQTIEEEQPQDPPEPLDSDVAAATMTETPELTRCTDPSSEEAQAPVPILDASSVLDTNQPPVSGEYSLQSREPSGSPAVESPEQKLDEMELQCHDTQPDQKTKSSKAKPPSLQINTAVNSYEQTIEEQELPIAKGTYKFDLDRLDESFNPFTSGGPKIPNSPPPCGSGSLPTLEQLHGSISSSETSSAAPAEEEMKESSSGPKSMVLEFGLDDGAVSKPPPKKMGSKKTISKLAAKKQKAKGSEAFSKAAPQPTISETVPQPASEPASAPLPEAAPPDTDSPAALNLDDIPIPKTGQYNFDPSKWDDPNFNPFGSNSQVSSSPVLPKGSYTFDPDNFDDSVDPFKGSKSLSLEESSSSVNQTEKKVPNKGQQKAGEKKVRQIPKKSKERTITNSCKVQNYDDGPSSAPDVCNQGEEEVVVHTPEISQRVHHATDEEKLASTGIMSLATDSPEDPECTKAPGKQQSDTDGPEKKVTDLLEDTCTVRDDTNETLKMSGIEAPDTAAVSQDNIPMSEMDKAEVLTLIREEIITKEIEVNEWKRKYEETRAEVFEMRKIVAEYEKTVAQMIEDEQQQKSLSCSKSVRQLTAERDQAIADLNSVERSFADLFRRYENMKGVLEGFKKNEDVLKKCAQDYLMRIKQEEQRYQTLKVHAEEKLNKANEEIAQVRAKANTEAVALNAGLRKEQMKVESLERAVLQKNQEIEELTKICDELIAKLGTE</sequence>
<feature type="compositionally biased region" description="Basic and acidic residues" evidence="8">
    <location>
        <begin position="229"/>
        <end position="249"/>
    </location>
</feature>
<dbReference type="Pfam" id="PF05010">
    <property type="entry name" value="TACC_C"/>
    <property type="match status" value="1"/>
</dbReference>
<feature type="domain" description="Transforming acidic coiled-coil-containing protein C-terminal" evidence="9">
    <location>
        <begin position="660"/>
        <end position="860"/>
    </location>
</feature>
<evidence type="ECO:0000256" key="4">
    <source>
        <dbReference type="ARBA" id="ARBA00022553"/>
    </source>
</evidence>
<feature type="compositionally biased region" description="Polar residues" evidence="8">
    <location>
        <begin position="172"/>
        <end position="188"/>
    </location>
</feature>
<evidence type="ECO:0000256" key="5">
    <source>
        <dbReference type="ARBA" id="ARBA00023054"/>
    </source>
</evidence>
<comment type="caution">
    <text evidence="10">The sequence shown here is derived from an EMBL/GenBank/DDBJ whole genome shotgun (WGS) entry which is preliminary data.</text>
</comment>
<keyword evidence="11" id="KW-1185">Reference proteome</keyword>
<feature type="region of interest" description="Disordered" evidence="8">
    <location>
        <begin position="294"/>
        <end position="622"/>
    </location>
</feature>
<protein>
    <submittedName>
        <fullName evidence="10">Transforming acidic coiled-coil-containing protein 1</fullName>
    </submittedName>
</protein>
<feature type="compositionally biased region" description="Acidic residues" evidence="8">
    <location>
        <begin position="151"/>
        <end position="164"/>
    </location>
</feature>
<dbReference type="GO" id="GO:0005737">
    <property type="term" value="C:cytoplasm"/>
    <property type="evidence" value="ECO:0007669"/>
    <property type="project" value="TreeGrafter"/>
</dbReference>
<accession>A0A5C6N375</accession>
<feature type="compositionally biased region" description="Polar residues" evidence="8">
    <location>
        <begin position="201"/>
        <end position="220"/>
    </location>
</feature>
<dbReference type="GO" id="GO:0007097">
    <property type="term" value="P:nuclear migration"/>
    <property type="evidence" value="ECO:0007669"/>
    <property type="project" value="TreeGrafter"/>
</dbReference>
<keyword evidence="5 7" id="KW-0175">Coiled coil</keyword>
<evidence type="ECO:0000313" key="10">
    <source>
        <dbReference type="EMBL" id="TWW61696.1"/>
    </source>
</evidence>